<dbReference type="EMBL" id="LWHQ01000070">
    <property type="protein sequence ID" value="OAS16863.1"/>
    <property type="molecule type" value="Genomic_DNA"/>
</dbReference>
<organism evidence="3 4">
    <name type="scientific">Methylobacterium platani</name>
    <dbReference type="NCBI Taxonomy" id="427683"/>
    <lineage>
        <taxon>Bacteria</taxon>
        <taxon>Pseudomonadati</taxon>
        <taxon>Pseudomonadota</taxon>
        <taxon>Alphaproteobacteria</taxon>
        <taxon>Hyphomicrobiales</taxon>
        <taxon>Methylobacteriaceae</taxon>
        <taxon>Methylobacterium</taxon>
    </lineage>
</organism>
<feature type="chain" id="PRO_5008105528" description="Collagen-like protein" evidence="2">
    <location>
        <begin position="19"/>
        <end position="268"/>
    </location>
</feature>
<feature type="compositionally biased region" description="Low complexity" evidence="1">
    <location>
        <begin position="170"/>
        <end position="196"/>
    </location>
</feature>
<dbReference type="GO" id="GO:0031012">
    <property type="term" value="C:extracellular matrix"/>
    <property type="evidence" value="ECO:0007669"/>
    <property type="project" value="TreeGrafter"/>
</dbReference>
<dbReference type="OrthoDB" id="7960055at2"/>
<proteinExistence type="predicted"/>
<gene>
    <name evidence="3" type="ORF">A5481_27850</name>
</gene>
<comment type="caution">
    <text evidence="3">The sequence shown here is derived from an EMBL/GenBank/DDBJ whole genome shotgun (WGS) entry which is preliminary data.</text>
</comment>
<accession>A0A179S2J9</accession>
<evidence type="ECO:0000256" key="2">
    <source>
        <dbReference type="SAM" id="SignalP"/>
    </source>
</evidence>
<dbReference type="GO" id="GO:0030020">
    <property type="term" value="F:extracellular matrix structural constituent conferring tensile strength"/>
    <property type="evidence" value="ECO:0007669"/>
    <property type="project" value="TreeGrafter"/>
</dbReference>
<dbReference type="InterPro" id="IPR050149">
    <property type="entry name" value="Collagen_superfamily"/>
</dbReference>
<dbReference type="RefSeq" id="WP_048434560.1">
    <property type="nucleotide sequence ID" value="NZ_LWHQ01000070.1"/>
</dbReference>
<evidence type="ECO:0000313" key="3">
    <source>
        <dbReference type="EMBL" id="OAS16863.1"/>
    </source>
</evidence>
<feature type="signal peptide" evidence="2">
    <location>
        <begin position="1"/>
        <end position="18"/>
    </location>
</feature>
<dbReference type="PANTHER" id="PTHR24023">
    <property type="entry name" value="COLLAGEN ALPHA"/>
    <property type="match status" value="1"/>
</dbReference>
<dbReference type="PANTHER" id="PTHR24023:SF1082">
    <property type="entry name" value="COLLAGEN TRIPLE HELIX REPEAT"/>
    <property type="match status" value="1"/>
</dbReference>
<dbReference type="AlphaFoldDB" id="A0A179S2J9"/>
<evidence type="ECO:0000256" key="1">
    <source>
        <dbReference type="SAM" id="MobiDB-lite"/>
    </source>
</evidence>
<dbReference type="GO" id="GO:0005615">
    <property type="term" value="C:extracellular space"/>
    <property type="evidence" value="ECO:0007669"/>
    <property type="project" value="TreeGrafter"/>
</dbReference>
<feature type="compositionally biased region" description="Basic and acidic residues" evidence="1">
    <location>
        <begin position="143"/>
        <end position="169"/>
    </location>
</feature>
<dbReference type="InterPro" id="IPR008160">
    <property type="entry name" value="Collagen"/>
</dbReference>
<keyword evidence="2" id="KW-0732">Signal</keyword>
<dbReference type="Proteomes" id="UP000078316">
    <property type="component" value="Unassembled WGS sequence"/>
</dbReference>
<protein>
    <recommendedName>
        <fullName evidence="5">Collagen-like protein</fullName>
    </recommendedName>
</protein>
<dbReference type="GO" id="GO:0030198">
    <property type="term" value="P:extracellular matrix organization"/>
    <property type="evidence" value="ECO:0007669"/>
    <property type="project" value="TreeGrafter"/>
</dbReference>
<evidence type="ECO:0000313" key="4">
    <source>
        <dbReference type="Proteomes" id="UP000078316"/>
    </source>
</evidence>
<dbReference type="STRING" id="427683.A5481_27850"/>
<name>A0A179S2J9_9HYPH</name>
<dbReference type="Pfam" id="PF01391">
    <property type="entry name" value="Collagen"/>
    <property type="match status" value="1"/>
</dbReference>
<evidence type="ECO:0008006" key="5">
    <source>
        <dbReference type="Google" id="ProtNLM"/>
    </source>
</evidence>
<feature type="region of interest" description="Disordered" evidence="1">
    <location>
        <begin position="118"/>
        <end position="196"/>
    </location>
</feature>
<reference evidence="3 4" key="1">
    <citation type="submission" date="2016-04" db="EMBL/GenBank/DDBJ databases">
        <authorList>
            <person name="Evans L.H."/>
            <person name="Alamgir A."/>
            <person name="Owens N."/>
            <person name="Weber N.D."/>
            <person name="Virtaneva K."/>
            <person name="Barbian K."/>
            <person name="Babar A."/>
            <person name="Rosenke K."/>
        </authorList>
    </citation>
    <scope>NUCLEOTIDE SEQUENCE [LARGE SCALE GENOMIC DNA]</scope>
    <source>
        <strain evidence="3 4">PMB02</strain>
    </source>
</reference>
<sequence length="268" mass="26223">MRPSRAALILSAALSAWAVLPGAGLAQPAPAGGRAATPAQPAITVWDARIEAGDLTVSGSVGKAGVVVTLDDDIPVTSDKRGRFTLKVPYVPQNCVATLKAGEASREIAIANCGATGAPGPKGEPGPTGPQGVAGLAGPKGDAGPRGEMGPKGDAGPRGEAGPKGDAGPRGEPGAPGAKGEAGPSGPQGPAGSAGATAAATAALPFRMLRTDGCAKPHCELVCDEGETFVSAYCLRGGNPNFTRRESGEAVALCPPDSSGMVGFCAKL</sequence>